<protein>
    <submittedName>
        <fullName evidence="2">Uncharacterized protein</fullName>
    </submittedName>
</protein>
<accession>A0A4C2AB82</accession>
<reference evidence="2 3" key="1">
    <citation type="journal article" date="2019" name="Commun. Biol.">
        <title>The bagworm genome reveals a unique fibroin gene that provides high tensile strength.</title>
        <authorList>
            <person name="Kono N."/>
            <person name="Nakamura H."/>
            <person name="Ohtoshi R."/>
            <person name="Tomita M."/>
            <person name="Numata K."/>
            <person name="Arakawa K."/>
        </authorList>
    </citation>
    <scope>NUCLEOTIDE SEQUENCE [LARGE SCALE GENOMIC DNA]</scope>
</reference>
<dbReference type="EMBL" id="BGZK01002866">
    <property type="protein sequence ID" value="GBP97092.1"/>
    <property type="molecule type" value="Genomic_DNA"/>
</dbReference>
<name>A0A4C2AB82_EUMVA</name>
<gene>
    <name evidence="2" type="ORF">EVAR_101062_1</name>
</gene>
<evidence type="ECO:0000313" key="3">
    <source>
        <dbReference type="Proteomes" id="UP000299102"/>
    </source>
</evidence>
<comment type="caution">
    <text evidence="2">The sequence shown here is derived from an EMBL/GenBank/DDBJ whole genome shotgun (WGS) entry which is preliminary data.</text>
</comment>
<evidence type="ECO:0000313" key="2">
    <source>
        <dbReference type="EMBL" id="GBP97092.1"/>
    </source>
</evidence>
<proteinExistence type="predicted"/>
<dbReference type="Proteomes" id="UP000299102">
    <property type="component" value="Unassembled WGS sequence"/>
</dbReference>
<keyword evidence="3" id="KW-1185">Reference proteome</keyword>
<evidence type="ECO:0000256" key="1">
    <source>
        <dbReference type="SAM" id="MobiDB-lite"/>
    </source>
</evidence>
<organism evidence="2 3">
    <name type="scientific">Eumeta variegata</name>
    <name type="common">Bagworm moth</name>
    <name type="synonym">Eumeta japonica</name>
    <dbReference type="NCBI Taxonomy" id="151549"/>
    <lineage>
        <taxon>Eukaryota</taxon>
        <taxon>Metazoa</taxon>
        <taxon>Ecdysozoa</taxon>
        <taxon>Arthropoda</taxon>
        <taxon>Hexapoda</taxon>
        <taxon>Insecta</taxon>
        <taxon>Pterygota</taxon>
        <taxon>Neoptera</taxon>
        <taxon>Endopterygota</taxon>
        <taxon>Lepidoptera</taxon>
        <taxon>Glossata</taxon>
        <taxon>Ditrysia</taxon>
        <taxon>Tineoidea</taxon>
        <taxon>Psychidae</taxon>
        <taxon>Oiketicinae</taxon>
        <taxon>Eumeta</taxon>
    </lineage>
</organism>
<dbReference type="AlphaFoldDB" id="A0A4C2AB82"/>
<feature type="region of interest" description="Disordered" evidence="1">
    <location>
        <begin position="76"/>
        <end position="104"/>
    </location>
</feature>
<sequence>MRCVVVLVIVSRRLQYSSAVADLPILTSQIERLAPQAHRALPQLIGAIATSGNGSLACSSGHEACGARAGRDAADRARPSCASMANAPEPCQPKQAMLPMQGKN</sequence>